<reference evidence="2 3" key="1">
    <citation type="submission" date="2011-08" db="EMBL/GenBank/DDBJ databases">
        <authorList>
            <person name="Weinstock G."/>
            <person name="Sodergren E."/>
            <person name="Clifton S."/>
            <person name="Fulton L."/>
            <person name="Fulton B."/>
            <person name="Courtney L."/>
            <person name="Fronick C."/>
            <person name="Harrison M."/>
            <person name="Strong C."/>
            <person name="Farmer C."/>
            <person name="Delahaunty K."/>
            <person name="Markovic C."/>
            <person name="Hall O."/>
            <person name="Minx P."/>
            <person name="Tomlinson C."/>
            <person name="Mitreva M."/>
            <person name="Hou S."/>
            <person name="Chen J."/>
            <person name="Wollam A."/>
            <person name="Pepin K.H."/>
            <person name="Johnson M."/>
            <person name="Bhonagiri V."/>
            <person name="Zhang X."/>
            <person name="Suruliraj S."/>
            <person name="Warren W."/>
            <person name="Chinwalla A."/>
            <person name="Mardis E.R."/>
            <person name="Wilson R.K."/>
        </authorList>
    </citation>
    <scope>NUCLEOTIDE SEQUENCE [LARGE SCALE GENOMIC DNA]</scope>
    <source>
        <strain evidence="2 3">ATCC 29863</strain>
    </source>
</reference>
<evidence type="ECO:0000256" key="1">
    <source>
        <dbReference type="SAM" id="Phobius"/>
    </source>
</evidence>
<dbReference type="Proteomes" id="UP000004459">
    <property type="component" value="Unassembled WGS sequence"/>
</dbReference>
<accession>G9YUR9</accession>
<proteinExistence type="predicted"/>
<gene>
    <name evidence="2" type="ORF">HMPREF0372_03283</name>
</gene>
<dbReference type="HOGENOM" id="CLU_3307686_0_0_9"/>
<organism evidence="2 3">
    <name type="scientific">Flavonifractor plautii ATCC 29863</name>
    <dbReference type="NCBI Taxonomy" id="411475"/>
    <lineage>
        <taxon>Bacteria</taxon>
        <taxon>Bacillati</taxon>
        <taxon>Bacillota</taxon>
        <taxon>Clostridia</taxon>
        <taxon>Eubacteriales</taxon>
        <taxon>Oscillospiraceae</taxon>
        <taxon>Flavonifractor</taxon>
    </lineage>
</organism>
<evidence type="ECO:0008006" key="4">
    <source>
        <dbReference type="Google" id="ProtNLM"/>
    </source>
</evidence>
<evidence type="ECO:0000313" key="2">
    <source>
        <dbReference type="EMBL" id="EHM41695.1"/>
    </source>
</evidence>
<keyword evidence="1" id="KW-0472">Membrane</keyword>
<dbReference type="EMBL" id="AGCK01000267">
    <property type="protein sequence ID" value="EHM41695.1"/>
    <property type="molecule type" value="Genomic_DNA"/>
</dbReference>
<keyword evidence="1" id="KW-0812">Transmembrane</keyword>
<sequence>MSKTRYERRRAHREAVSAVVFTACIVVACGLPNWVEWLL</sequence>
<feature type="transmembrane region" description="Helical" evidence="1">
    <location>
        <begin position="15"/>
        <end position="35"/>
    </location>
</feature>
<dbReference type="AlphaFoldDB" id="G9YUR9"/>
<evidence type="ECO:0000313" key="3">
    <source>
        <dbReference type="Proteomes" id="UP000004459"/>
    </source>
</evidence>
<keyword evidence="1" id="KW-1133">Transmembrane helix</keyword>
<dbReference type="PROSITE" id="PS51257">
    <property type="entry name" value="PROKAR_LIPOPROTEIN"/>
    <property type="match status" value="1"/>
</dbReference>
<comment type="caution">
    <text evidence="2">The sequence shown here is derived from an EMBL/GenBank/DDBJ whole genome shotgun (WGS) entry which is preliminary data.</text>
</comment>
<name>G9YUR9_FLAPL</name>
<protein>
    <recommendedName>
        <fullName evidence="4">Lipoprotein</fullName>
    </recommendedName>
</protein>